<dbReference type="AlphaFoldDB" id="A0A485LWS4"/>
<dbReference type="CDD" id="cd03225">
    <property type="entry name" value="ABC_cobalt_CbiO_domain1"/>
    <property type="match status" value="1"/>
</dbReference>
<dbReference type="InterPro" id="IPR050095">
    <property type="entry name" value="ECF_ABC_transporter_ATP-bd"/>
</dbReference>
<evidence type="ECO:0000256" key="1">
    <source>
        <dbReference type="ARBA" id="ARBA00005417"/>
    </source>
</evidence>
<keyword evidence="2" id="KW-0813">Transport</keyword>
<name>A0A485LWS4_9ZZZZ</name>
<keyword evidence="6" id="KW-0378">Hydrolase</keyword>
<dbReference type="InterPro" id="IPR015856">
    <property type="entry name" value="ABC_transpr_CbiO/EcfA_su"/>
</dbReference>
<evidence type="ECO:0000259" key="5">
    <source>
        <dbReference type="PROSITE" id="PS50893"/>
    </source>
</evidence>
<dbReference type="InterPro" id="IPR027417">
    <property type="entry name" value="P-loop_NTPase"/>
</dbReference>
<dbReference type="PROSITE" id="PS00211">
    <property type="entry name" value="ABC_TRANSPORTER_1"/>
    <property type="match status" value="1"/>
</dbReference>
<feature type="domain" description="ABC transporter" evidence="5">
    <location>
        <begin position="5"/>
        <end position="225"/>
    </location>
</feature>
<dbReference type="PANTHER" id="PTHR43553:SF24">
    <property type="entry name" value="ENERGY-COUPLING FACTOR TRANSPORTER ATP-BINDING PROTEIN ECFA1"/>
    <property type="match status" value="1"/>
</dbReference>
<sequence length="266" mass="28593">MQPAVRIRNASFSYRTKSVLRGIDMEVPRGSYFGVVGPNGSGKTTLAYLISGILSPDEGEVDTFGNRVGLILANPANQVVSPVVEEDIAFGPENLALEPSEITARIDAALHAVRGEGLRGSLTTALSGGELAKVVFAGQLALDTDVLVLDEGTIMLDPLNRATLLRTVHELNRDLGKTVIHISHRLDDLENARSLVVLDKGTIGIRAQGVPDLVRQIKEHPVNGIEPGAHTLYRSFLLEQGIEEQDLEKATRRLAAGIRQGSLPQS</sequence>
<protein>
    <submittedName>
        <fullName evidence="6">Energy-coupling factor transporter ATP-binding protein EcfA1</fullName>
        <ecNumber evidence="6">3.6.3.-</ecNumber>
    </submittedName>
</protein>
<dbReference type="EC" id="3.6.3.-" evidence="6"/>
<evidence type="ECO:0000256" key="2">
    <source>
        <dbReference type="ARBA" id="ARBA00022448"/>
    </source>
</evidence>
<keyword evidence="3" id="KW-0547">Nucleotide-binding</keyword>
<proteinExistence type="inferred from homology"/>
<dbReference type="Gene3D" id="3.40.50.300">
    <property type="entry name" value="P-loop containing nucleotide triphosphate hydrolases"/>
    <property type="match status" value="1"/>
</dbReference>
<dbReference type="GO" id="GO:0042626">
    <property type="term" value="F:ATPase-coupled transmembrane transporter activity"/>
    <property type="evidence" value="ECO:0007669"/>
    <property type="project" value="TreeGrafter"/>
</dbReference>
<dbReference type="InterPro" id="IPR017871">
    <property type="entry name" value="ABC_transporter-like_CS"/>
</dbReference>
<evidence type="ECO:0000313" key="6">
    <source>
        <dbReference type="EMBL" id="VFU12840.1"/>
    </source>
</evidence>
<dbReference type="GO" id="GO:0005524">
    <property type="term" value="F:ATP binding"/>
    <property type="evidence" value="ECO:0007669"/>
    <property type="project" value="UniProtKB-KW"/>
</dbReference>
<organism evidence="6">
    <name type="scientific">anaerobic digester metagenome</name>
    <dbReference type="NCBI Taxonomy" id="1263854"/>
    <lineage>
        <taxon>unclassified sequences</taxon>
        <taxon>metagenomes</taxon>
        <taxon>ecological metagenomes</taxon>
    </lineage>
</organism>
<dbReference type="GO" id="GO:0043190">
    <property type="term" value="C:ATP-binding cassette (ABC) transporter complex"/>
    <property type="evidence" value="ECO:0007669"/>
    <property type="project" value="TreeGrafter"/>
</dbReference>
<dbReference type="PROSITE" id="PS50893">
    <property type="entry name" value="ABC_TRANSPORTER_2"/>
    <property type="match status" value="1"/>
</dbReference>
<keyword evidence="4 6" id="KW-0067">ATP-binding</keyword>
<gene>
    <name evidence="6" type="primary">ecfA</name>
    <name evidence="6" type="ORF">SCFA_150031</name>
</gene>
<dbReference type="InterPro" id="IPR003593">
    <property type="entry name" value="AAA+_ATPase"/>
</dbReference>
<dbReference type="EMBL" id="CAADRM010000057">
    <property type="protein sequence ID" value="VFU12840.1"/>
    <property type="molecule type" value="Genomic_DNA"/>
</dbReference>
<dbReference type="GO" id="GO:0016887">
    <property type="term" value="F:ATP hydrolysis activity"/>
    <property type="evidence" value="ECO:0007669"/>
    <property type="project" value="InterPro"/>
</dbReference>
<dbReference type="InterPro" id="IPR003439">
    <property type="entry name" value="ABC_transporter-like_ATP-bd"/>
</dbReference>
<dbReference type="SMART" id="SM00382">
    <property type="entry name" value="AAA"/>
    <property type="match status" value="1"/>
</dbReference>
<evidence type="ECO:0000256" key="4">
    <source>
        <dbReference type="ARBA" id="ARBA00022840"/>
    </source>
</evidence>
<dbReference type="Pfam" id="PF00005">
    <property type="entry name" value="ABC_tran"/>
    <property type="match status" value="1"/>
</dbReference>
<dbReference type="PANTHER" id="PTHR43553">
    <property type="entry name" value="HEAVY METAL TRANSPORTER"/>
    <property type="match status" value="1"/>
</dbReference>
<evidence type="ECO:0000256" key="3">
    <source>
        <dbReference type="ARBA" id="ARBA00022741"/>
    </source>
</evidence>
<comment type="similarity">
    <text evidence="1">Belongs to the ABC transporter superfamily.</text>
</comment>
<accession>A0A485LWS4</accession>
<reference evidence="6" key="1">
    <citation type="submission" date="2019-03" db="EMBL/GenBank/DDBJ databases">
        <authorList>
            <person name="Hao L."/>
        </authorList>
    </citation>
    <scope>NUCLEOTIDE SEQUENCE</scope>
</reference>
<dbReference type="SUPFAM" id="SSF52540">
    <property type="entry name" value="P-loop containing nucleoside triphosphate hydrolases"/>
    <property type="match status" value="1"/>
</dbReference>